<dbReference type="EMBL" id="JAXOFX010000004">
    <property type="protein sequence ID" value="MDZ5471971.1"/>
    <property type="molecule type" value="Genomic_DNA"/>
</dbReference>
<dbReference type="GO" id="GO:0032259">
    <property type="term" value="P:methylation"/>
    <property type="evidence" value="ECO:0007669"/>
    <property type="project" value="UniProtKB-KW"/>
</dbReference>
<gene>
    <name evidence="2" type="ORF">SM124_09445</name>
</gene>
<dbReference type="SUPFAM" id="SSF53335">
    <property type="entry name" value="S-adenosyl-L-methionine-dependent methyltransferases"/>
    <property type="match status" value="1"/>
</dbReference>
<proteinExistence type="predicted"/>
<keyword evidence="2" id="KW-0489">Methyltransferase</keyword>
<dbReference type="InterPro" id="IPR006342">
    <property type="entry name" value="FkbM_mtfrase"/>
</dbReference>
<protein>
    <submittedName>
        <fullName evidence="2">FkbM family methyltransferase</fullName>
    </submittedName>
</protein>
<accession>A0ABU5IXV4</accession>
<evidence type="ECO:0000313" key="2">
    <source>
        <dbReference type="EMBL" id="MDZ5471971.1"/>
    </source>
</evidence>
<name>A0ABU5IXV4_9BACI</name>
<keyword evidence="2" id="KW-0808">Transferase</keyword>
<dbReference type="GO" id="GO:0008168">
    <property type="term" value="F:methyltransferase activity"/>
    <property type="evidence" value="ECO:0007669"/>
    <property type="project" value="UniProtKB-KW"/>
</dbReference>
<dbReference type="Gene3D" id="3.40.50.150">
    <property type="entry name" value="Vaccinia Virus protein VP39"/>
    <property type="match status" value="1"/>
</dbReference>
<comment type="caution">
    <text evidence="2">The sequence shown here is derived from an EMBL/GenBank/DDBJ whole genome shotgun (WGS) entry which is preliminary data.</text>
</comment>
<evidence type="ECO:0000313" key="3">
    <source>
        <dbReference type="Proteomes" id="UP001290455"/>
    </source>
</evidence>
<feature type="domain" description="Methyltransferase FkbM" evidence="1">
    <location>
        <begin position="217"/>
        <end position="379"/>
    </location>
</feature>
<reference evidence="2 3" key="1">
    <citation type="submission" date="2023-11" db="EMBL/GenBank/DDBJ databases">
        <title>Bacillus jintuensis, isolated from a mudflat on the Beibu Gulf coast.</title>
        <authorList>
            <person name="Li M."/>
        </authorList>
    </citation>
    <scope>NUCLEOTIDE SEQUENCE [LARGE SCALE GENOMIC DNA]</scope>
    <source>
        <strain evidence="2 3">31A1R</strain>
    </source>
</reference>
<dbReference type="NCBIfam" id="TIGR01444">
    <property type="entry name" value="fkbM_fam"/>
    <property type="match status" value="1"/>
</dbReference>
<evidence type="ECO:0000259" key="1">
    <source>
        <dbReference type="Pfam" id="PF05050"/>
    </source>
</evidence>
<dbReference type="RefSeq" id="WP_322446259.1">
    <property type="nucleotide sequence ID" value="NZ_JAXOFX010000004.1"/>
</dbReference>
<organism evidence="2 3">
    <name type="scientific">Robertmurraya mangrovi</name>
    <dbReference type="NCBI Taxonomy" id="3098077"/>
    <lineage>
        <taxon>Bacteria</taxon>
        <taxon>Bacillati</taxon>
        <taxon>Bacillota</taxon>
        <taxon>Bacilli</taxon>
        <taxon>Bacillales</taxon>
        <taxon>Bacillaceae</taxon>
        <taxon>Robertmurraya</taxon>
    </lineage>
</organism>
<dbReference type="InterPro" id="IPR029063">
    <property type="entry name" value="SAM-dependent_MTases_sf"/>
</dbReference>
<dbReference type="Pfam" id="PF05050">
    <property type="entry name" value="Methyltransf_21"/>
    <property type="match status" value="1"/>
</dbReference>
<keyword evidence="3" id="KW-1185">Reference proteome</keyword>
<dbReference type="Proteomes" id="UP001290455">
    <property type="component" value="Unassembled WGS sequence"/>
</dbReference>
<sequence>MKKIERLLDQYEQGTMDYSKSKLKNIDNNKQIILFGAGGLGKNLYKVLKESDIEVVCFMDTVQCADHDSEKRVTIDKYEVSIVHPENNLLKEYFNTSYVILSALFSLKDQSRIKNELSSIGFKNIFSLTEINFSNNELFYKLFNVSYKANNSIEVNRDRILEAYALLEDEKDKNLYVQHIRAHLIKDFSENEEPDDLSLQYLAHDIPINLDYSSFIDCGGYDGDTIRNLLLNGKVINNLAVFEPQIDLYNKITEYVTKNEKQFNAVSIYPCGVHSSTDKFRFTISESVPASSGIDVEGKDIIQCVAIDHALHGFNPTFIKMDIEGAEIEALKGARNTIIRSRPQLAICVYHSLSHIWEIPLLIKSYYEGYRFYLRNYNFMGLETVLYAVPVVE</sequence>